<evidence type="ECO:0000256" key="17">
    <source>
        <dbReference type="ARBA" id="ARBA00023136"/>
    </source>
</evidence>
<dbReference type="AlphaFoldDB" id="A0A2N1J572"/>
<keyword evidence="17 24" id="KW-0472">Membrane</keyword>
<comment type="caution">
    <text evidence="25">The sequence shown here is derived from an EMBL/GenBank/DDBJ whole genome shotgun (WGS) entry which is preliminary data.</text>
</comment>
<comment type="cofactor">
    <cofactor evidence="23">
        <name>Mg(2+)</name>
        <dbReference type="ChEBI" id="CHEBI:18420"/>
    </cofactor>
    <text evidence="23">Mn(2+), Zn(2+), Cd(2+) and Co(2+) support activity to lesser extents.</text>
</comment>
<evidence type="ECO:0000256" key="2">
    <source>
        <dbReference type="ARBA" id="ARBA00005967"/>
    </source>
</evidence>
<feature type="binding site" evidence="21">
    <location>
        <begin position="111"/>
        <end position="116"/>
    </location>
    <ligand>
        <name>substrate</name>
    </ligand>
</feature>
<dbReference type="InterPro" id="IPR033718">
    <property type="entry name" value="DAGK_prok"/>
</dbReference>
<keyword evidence="12 24" id="KW-0418">Kinase</keyword>
<evidence type="ECO:0000256" key="24">
    <source>
        <dbReference type="RuleBase" id="RU363065"/>
    </source>
</evidence>
<evidence type="ECO:0000256" key="23">
    <source>
        <dbReference type="PIRSR" id="PIRSR600829-4"/>
    </source>
</evidence>
<evidence type="ECO:0000256" key="8">
    <source>
        <dbReference type="ARBA" id="ARBA00022679"/>
    </source>
</evidence>
<evidence type="ECO:0000256" key="11">
    <source>
        <dbReference type="ARBA" id="ARBA00022741"/>
    </source>
</evidence>
<evidence type="ECO:0000256" key="5">
    <source>
        <dbReference type="ARBA" id="ARBA00022475"/>
    </source>
</evidence>
<keyword evidence="16 24" id="KW-0443">Lipid metabolism</keyword>
<dbReference type="GO" id="GO:0004143">
    <property type="term" value="F:ATP-dependent diacylglycerol kinase activity"/>
    <property type="evidence" value="ECO:0007669"/>
    <property type="project" value="UniProtKB-EC"/>
</dbReference>
<accession>A0A2N1J572</accession>
<dbReference type="EMBL" id="NXIF01000009">
    <property type="protein sequence ID" value="PKI81715.1"/>
    <property type="molecule type" value="Genomic_DNA"/>
</dbReference>
<feature type="binding site" evidence="22">
    <location>
        <position position="75"/>
    </location>
    <ligand>
        <name>ATP</name>
        <dbReference type="ChEBI" id="CHEBI:30616"/>
    </ligand>
</feature>
<feature type="binding site" evidence="21">
    <location>
        <position position="97"/>
    </location>
    <ligand>
        <name>substrate</name>
    </ligand>
</feature>
<feature type="binding site" evidence="21">
    <location>
        <position position="68"/>
    </location>
    <ligand>
        <name>substrate</name>
    </ligand>
</feature>
<feature type="binding site" evidence="22">
    <location>
        <begin position="93"/>
        <end position="94"/>
    </location>
    <ligand>
        <name>ATP</name>
        <dbReference type="ChEBI" id="CHEBI:30616"/>
    </ligand>
</feature>
<keyword evidence="18" id="KW-0594">Phospholipid biosynthesis</keyword>
<feature type="binding site" evidence="22">
    <location>
        <position position="15"/>
    </location>
    <ligand>
        <name>ATP</name>
        <dbReference type="ChEBI" id="CHEBI:30616"/>
    </ligand>
</feature>
<comment type="subcellular location">
    <subcellularLocation>
        <location evidence="1">Cell inner membrane</location>
        <topology evidence="1">Multi-pass membrane protein</topology>
    </subcellularLocation>
</comment>
<feature type="transmembrane region" description="Helical" evidence="24">
    <location>
        <begin position="53"/>
        <end position="74"/>
    </location>
</feature>
<name>A0A2N1J572_9BACT</name>
<evidence type="ECO:0000256" key="10">
    <source>
        <dbReference type="ARBA" id="ARBA00022723"/>
    </source>
</evidence>
<evidence type="ECO:0000256" key="15">
    <source>
        <dbReference type="ARBA" id="ARBA00022989"/>
    </source>
</evidence>
<sequence>MNNKPKYHLFKNTKYALSGLKHVLKTENSFRLELFFAIFIIFGILVIDASLTYKLILLVTGILVLIVELVNSAIENVVDLVTKQFAPLAKTAKDIGSTAVMFTILLHVICWILILWDVYA</sequence>
<evidence type="ECO:0000256" key="9">
    <source>
        <dbReference type="ARBA" id="ARBA00022692"/>
    </source>
</evidence>
<evidence type="ECO:0000256" key="12">
    <source>
        <dbReference type="ARBA" id="ARBA00022777"/>
    </source>
</evidence>
<dbReference type="CDD" id="cd14264">
    <property type="entry name" value="DAGK_IM"/>
    <property type="match status" value="1"/>
</dbReference>
<evidence type="ECO:0000256" key="18">
    <source>
        <dbReference type="ARBA" id="ARBA00023209"/>
    </source>
</evidence>
<evidence type="ECO:0000256" key="22">
    <source>
        <dbReference type="PIRSR" id="PIRSR600829-3"/>
    </source>
</evidence>
<keyword evidence="7" id="KW-0997">Cell inner membrane</keyword>
<keyword evidence="8 24" id="KW-0808">Transferase</keyword>
<dbReference type="PANTHER" id="PTHR34299:SF1">
    <property type="entry name" value="DIACYLGLYCEROL KINASE"/>
    <property type="match status" value="1"/>
</dbReference>
<dbReference type="GO" id="GO:0046872">
    <property type="term" value="F:metal ion binding"/>
    <property type="evidence" value="ECO:0007669"/>
    <property type="project" value="UniProtKB-KW"/>
</dbReference>
<proteinExistence type="inferred from homology"/>
<keyword evidence="14 23" id="KW-0460">Magnesium</keyword>
<keyword evidence="9 24" id="KW-0812">Transmembrane</keyword>
<evidence type="ECO:0000256" key="19">
    <source>
        <dbReference type="ARBA" id="ARBA00023264"/>
    </source>
</evidence>
<evidence type="ECO:0000256" key="16">
    <source>
        <dbReference type="ARBA" id="ARBA00023098"/>
    </source>
</evidence>
<dbReference type="Gene3D" id="1.10.287.3610">
    <property type="match status" value="1"/>
</dbReference>
<protein>
    <recommendedName>
        <fullName evidence="4 24">Diacylglycerol kinase</fullName>
        <ecNumber evidence="3 24">2.7.1.107</ecNumber>
    </recommendedName>
</protein>
<keyword evidence="15 24" id="KW-1133">Transmembrane helix</keyword>
<evidence type="ECO:0000256" key="4">
    <source>
        <dbReference type="ARBA" id="ARBA00017575"/>
    </source>
</evidence>
<dbReference type="RefSeq" id="WP_101183722.1">
    <property type="nucleotide sequence ID" value="NZ_CP031218.1"/>
</dbReference>
<dbReference type="GO" id="GO:0006654">
    <property type="term" value="P:phosphatidic acid biosynthetic process"/>
    <property type="evidence" value="ECO:0007669"/>
    <property type="project" value="InterPro"/>
</dbReference>
<comment type="catalytic activity">
    <reaction evidence="24">
        <text>a 1,2-diacyl-sn-glycerol + ATP = a 1,2-diacyl-sn-glycero-3-phosphate + ADP + H(+)</text>
        <dbReference type="Rhea" id="RHEA:10272"/>
        <dbReference type="ChEBI" id="CHEBI:15378"/>
        <dbReference type="ChEBI" id="CHEBI:17815"/>
        <dbReference type="ChEBI" id="CHEBI:30616"/>
        <dbReference type="ChEBI" id="CHEBI:58608"/>
        <dbReference type="ChEBI" id="CHEBI:456216"/>
        <dbReference type="EC" id="2.7.1.107"/>
    </reaction>
</comment>
<dbReference type="Proteomes" id="UP000233248">
    <property type="component" value="Unassembled WGS sequence"/>
</dbReference>
<feature type="transmembrane region" description="Helical" evidence="24">
    <location>
        <begin position="95"/>
        <end position="116"/>
    </location>
</feature>
<keyword evidence="13 22" id="KW-0067">ATP-binding</keyword>
<gene>
    <name evidence="25" type="ORF">CP960_02820</name>
</gene>
<feature type="binding site" evidence="23">
    <location>
        <position position="27"/>
    </location>
    <ligand>
        <name>a divalent metal cation</name>
        <dbReference type="ChEBI" id="CHEBI:60240"/>
    </ligand>
</feature>
<keyword evidence="10 23" id="KW-0479">Metal-binding</keyword>
<dbReference type="GO" id="GO:0005886">
    <property type="term" value="C:plasma membrane"/>
    <property type="evidence" value="ECO:0007669"/>
    <property type="project" value="UniProtKB-SubCell"/>
</dbReference>
<dbReference type="KEGG" id="ahs:AHALO_1883"/>
<evidence type="ECO:0000256" key="20">
    <source>
        <dbReference type="PIRSR" id="PIRSR600829-1"/>
    </source>
</evidence>
<dbReference type="PROSITE" id="PS01069">
    <property type="entry name" value="DAGK_PROKAR"/>
    <property type="match status" value="1"/>
</dbReference>
<dbReference type="InterPro" id="IPR036945">
    <property type="entry name" value="DAGK_sf"/>
</dbReference>
<feature type="active site" description="Proton acceptor" evidence="20">
    <location>
        <position position="68"/>
    </location>
</feature>
<keyword evidence="11 22" id="KW-0547">Nucleotide-binding</keyword>
<feature type="binding site" evidence="23">
    <location>
        <position position="75"/>
    </location>
    <ligand>
        <name>a divalent metal cation</name>
        <dbReference type="ChEBI" id="CHEBI:60240"/>
    </ligand>
</feature>
<feature type="transmembrane region" description="Helical" evidence="24">
    <location>
        <begin position="30"/>
        <end position="47"/>
    </location>
</feature>
<reference evidence="25 26" key="1">
    <citation type="submission" date="2017-09" db="EMBL/GenBank/DDBJ databases">
        <title>Genomics of the genus Arcobacter.</title>
        <authorList>
            <person name="Perez-Cataluna A."/>
            <person name="Figueras M.J."/>
            <person name="Salas-Masso N."/>
        </authorList>
    </citation>
    <scope>NUCLEOTIDE SEQUENCE [LARGE SCALE GENOMIC DNA]</scope>
    <source>
        <strain evidence="25 26">DSM 18005</strain>
    </source>
</reference>
<dbReference type="OrthoDB" id="5460798at2"/>
<evidence type="ECO:0000256" key="13">
    <source>
        <dbReference type="ARBA" id="ARBA00022840"/>
    </source>
</evidence>
<keyword evidence="6" id="KW-0444">Lipid biosynthesis</keyword>
<evidence type="ECO:0000256" key="14">
    <source>
        <dbReference type="ARBA" id="ARBA00022842"/>
    </source>
</evidence>
<feature type="binding site" evidence="22">
    <location>
        <position position="27"/>
    </location>
    <ligand>
        <name>ATP</name>
        <dbReference type="ChEBI" id="CHEBI:30616"/>
    </ligand>
</feature>
<dbReference type="PANTHER" id="PTHR34299">
    <property type="entry name" value="DIACYLGLYCEROL KINASE"/>
    <property type="match status" value="1"/>
</dbReference>
<evidence type="ECO:0000256" key="3">
    <source>
        <dbReference type="ARBA" id="ARBA00012133"/>
    </source>
</evidence>
<dbReference type="GO" id="GO:0005524">
    <property type="term" value="F:ATP binding"/>
    <property type="evidence" value="ECO:0007669"/>
    <property type="project" value="UniProtKB-KW"/>
</dbReference>
<comment type="similarity">
    <text evidence="2 24">Belongs to the bacterial diacylglycerol kinase family.</text>
</comment>
<keyword evidence="26" id="KW-1185">Reference proteome</keyword>
<evidence type="ECO:0000256" key="1">
    <source>
        <dbReference type="ARBA" id="ARBA00004429"/>
    </source>
</evidence>
<evidence type="ECO:0000256" key="21">
    <source>
        <dbReference type="PIRSR" id="PIRSR600829-2"/>
    </source>
</evidence>
<evidence type="ECO:0000256" key="6">
    <source>
        <dbReference type="ARBA" id="ARBA00022516"/>
    </source>
</evidence>
<comment type="function">
    <text evidence="24">Catalyzes the ATP-dependent phosphorylation of sn-l,2-diacylglycerol (DAG) to phosphatidic acid. Involved in the recycling of diacylglycerol produced as a by-product during membrane-derived oligosaccharide (MDO) biosynthesis.</text>
</comment>
<keyword evidence="19 24" id="KW-1208">Phospholipid metabolism</keyword>
<evidence type="ECO:0000313" key="26">
    <source>
        <dbReference type="Proteomes" id="UP000233248"/>
    </source>
</evidence>
<evidence type="ECO:0000313" key="25">
    <source>
        <dbReference type="EMBL" id="PKI81715.1"/>
    </source>
</evidence>
<organism evidence="25 26">
    <name type="scientific">Malaciobacter halophilus</name>
    <dbReference type="NCBI Taxonomy" id="197482"/>
    <lineage>
        <taxon>Bacteria</taxon>
        <taxon>Pseudomonadati</taxon>
        <taxon>Campylobacterota</taxon>
        <taxon>Epsilonproteobacteria</taxon>
        <taxon>Campylobacterales</taxon>
        <taxon>Arcobacteraceae</taxon>
        <taxon>Malaciobacter</taxon>
    </lineage>
</organism>
<evidence type="ECO:0000256" key="7">
    <source>
        <dbReference type="ARBA" id="ARBA00022519"/>
    </source>
</evidence>
<dbReference type="InterPro" id="IPR000829">
    <property type="entry name" value="DAGK"/>
</dbReference>
<dbReference type="Pfam" id="PF01219">
    <property type="entry name" value="DAGK_prokar"/>
    <property type="match status" value="1"/>
</dbReference>
<keyword evidence="5" id="KW-1003">Cell membrane</keyword>
<dbReference type="EC" id="2.7.1.107" evidence="3 24"/>